<evidence type="ECO:0000313" key="4">
    <source>
        <dbReference type="EMBL" id="KAK6743116.1"/>
    </source>
</evidence>
<keyword evidence="2" id="KW-0342">GTP-binding</keyword>
<keyword evidence="1" id="KW-0547">Nucleotide-binding</keyword>
<dbReference type="Gene3D" id="1.10.400.10">
    <property type="entry name" value="GI Alpha 1, domain 2-like"/>
    <property type="match status" value="1"/>
</dbReference>
<evidence type="ECO:0000256" key="3">
    <source>
        <dbReference type="ARBA" id="ARBA00023224"/>
    </source>
</evidence>
<reference evidence="4 5" key="1">
    <citation type="submission" date="2023-08" db="EMBL/GenBank/DDBJ databases">
        <title>A Necator americanus chromosomal reference genome.</title>
        <authorList>
            <person name="Ilik V."/>
            <person name="Petrzelkova K.J."/>
            <person name="Pardy F."/>
            <person name="Fuh T."/>
            <person name="Niatou-Singa F.S."/>
            <person name="Gouil Q."/>
            <person name="Baker L."/>
            <person name="Ritchie M.E."/>
            <person name="Jex A.R."/>
            <person name="Gazzola D."/>
            <person name="Li H."/>
            <person name="Toshio Fujiwara R."/>
            <person name="Zhan B."/>
            <person name="Aroian R.V."/>
            <person name="Pafco B."/>
            <person name="Schwarz E.M."/>
        </authorList>
    </citation>
    <scope>NUCLEOTIDE SEQUENCE [LARGE SCALE GENOMIC DNA]</scope>
    <source>
        <strain evidence="4 5">Aroian</strain>
        <tissue evidence="4">Whole animal</tissue>
    </source>
</reference>
<dbReference type="SUPFAM" id="SSF52540">
    <property type="entry name" value="P-loop containing nucleoside triphosphate hydrolases"/>
    <property type="match status" value="1"/>
</dbReference>
<dbReference type="PROSITE" id="PS51882">
    <property type="entry name" value="G_ALPHA"/>
    <property type="match status" value="1"/>
</dbReference>
<proteinExistence type="predicted"/>
<dbReference type="InterPro" id="IPR027417">
    <property type="entry name" value="P-loop_NTPase"/>
</dbReference>
<dbReference type="PANTHER" id="PTHR10218">
    <property type="entry name" value="GTP-BINDING PROTEIN ALPHA SUBUNIT"/>
    <property type="match status" value="1"/>
</dbReference>
<evidence type="ECO:0008006" key="6">
    <source>
        <dbReference type="Google" id="ProtNLM"/>
    </source>
</evidence>
<dbReference type="Proteomes" id="UP001303046">
    <property type="component" value="Unassembled WGS sequence"/>
</dbReference>
<keyword evidence="5" id="KW-1185">Reference proteome</keyword>
<dbReference type="SUPFAM" id="SSF47895">
    <property type="entry name" value="Transducin (alpha subunit), insertion domain"/>
    <property type="match status" value="1"/>
</dbReference>
<evidence type="ECO:0000256" key="2">
    <source>
        <dbReference type="ARBA" id="ARBA00023134"/>
    </source>
</evidence>
<dbReference type="SMART" id="SM00275">
    <property type="entry name" value="G_alpha"/>
    <property type="match status" value="1"/>
</dbReference>
<gene>
    <name evidence="4" type="primary">Necator_chrIII.g11172</name>
    <name evidence="4" type="ORF">RB195_010407</name>
</gene>
<evidence type="ECO:0000313" key="5">
    <source>
        <dbReference type="Proteomes" id="UP001303046"/>
    </source>
</evidence>
<comment type="caution">
    <text evidence="4">The sequence shown here is derived from an EMBL/GenBank/DDBJ whole genome shotgun (WGS) entry which is preliminary data.</text>
</comment>
<keyword evidence="3" id="KW-0807">Transducer</keyword>
<dbReference type="InterPro" id="IPR011025">
    <property type="entry name" value="GproteinA_insert"/>
</dbReference>
<dbReference type="EMBL" id="JAVFWL010000003">
    <property type="protein sequence ID" value="KAK6743116.1"/>
    <property type="molecule type" value="Genomic_DNA"/>
</dbReference>
<name>A0ABR1CZ16_NECAM</name>
<dbReference type="Gene3D" id="3.40.50.300">
    <property type="entry name" value="P-loop containing nucleotide triphosphate hydrolases"/>
    <property type="match status" value="1"/>
</dbReference>
<sequence>MGSLTSKCCSKQQSAQTTKEREVFRFFMVGTGAAGKTTVVRQLKCLCKEKPKNYKAYDKDWNQIPIENIFSEEEMTQFRKIIRSNITTAVYNLIQQTAQWGHICAADKNAQKIVQIVEKAELEESCTFNMNIQSSLGADLMEVLKDPNIAETLRQHDKMSRKWHLEDGTLYFLCEEHIQRLFDDTSELTTTDIVHSRYPTTDVQDFRFSISRMNIQIHDMGGQPTELMKMPEFINPWVAQDREGYRNFVLFVTSMTDFNVPDEEEPTRTAMERSIKVLELILNEDAVQSCGLLIFFNKKDRFDDIVSTLQRTEEGRSEIEKFLGDNMKKEAKTRLNTGNCPVGILGKALQDKFDEVIRVKRKGANEKGVYMRFTQAVDSSIMADIFNIVKNQIIDNLISKGIFISV</sequence>
<evidence type="ECO:0000256" key="1">
    <source>
        <dbReference type="ARBA" id="ARBA00022741"/>
    </source>
</evidence>
<dbReference type="InterPro" id="IPR001019">
    <property type="entry name" value="Gprotein_alpha_su"/>
</dbReference>
<dbReference type="Pfam" id="PF00503">
    <property type="entry name" value="G-alpha"/>
    <property type="match status" value="1"/>
</dbReference>
<organism evidence="4 5">
    <name type="scientific">Necator americanus</name>
    <name type="common">Human hookworm</name>
    <dbReference type="NCBI Taxonomy" id="51031"/>
    <lineage>
        <taxon>Eukaryota</taxon>
        <taxon>Metazoa</taxon>
        <taxon>Ecdysozoa</taxon>
        <taxon>Nematoda</taxon>
        <taxon>Chromadorea</taxon>
        <taxon>Rhabditida</taxon>
        <taxon>Rhabditina</taxon>
        <taxon>Rhabditomorpha</taxon>
        <taxon>Strongyloidea</taxon>
        <taxon>Ancylostomatidae</taxon>
        <taxon>Bunostominae</taxon>
        <taxon>Necator</taxon>
    </lineage>
</organism>
<accession>A0ABR1CZ16</accession>
<dbReference type="PRINTS" id="PR00318">
    <property type="entry name" value="GPROTEINA"/>
</dbReference>
<dbReference type="PANTHER" id="PTHR10218:SF194">
    <property type="entry name" value="G PROTEIN, ALPHA SUBUNIT"/>
    <property type="match status" value="1"/>
</dbReference>
<protein>
    <recommendedName>
        <fullName evidence="6">G-protein alpha subunit</fullName>
    </recommendedName>
</protein>